<feature type="compositionally biased region" description="Basic and acidic residues" evidence="1">
    <location>
        <begin position="191"/>
        <end position="233"/>
    </location>
</feature>
<dbReference type="Proteomes" id="UP000054549">
    <property type="component" value="Unassembled WGS sequence"/>
</dbReference>
<gene>
    <name evidence="2" type="ORF">M378DRAFT_154857</name>
</gene>
<feature type="region of interest" description="Disordered" evidence="1">
    <location>
        <begin position="123"/>
        <end position="249"/>
    </location>
</feature>
<reference evidence="2 3" key="1">
    <citation type="submission" date="2014-04" db="EMBL/GenBank/DDBJ databases">
        <title>Evolutionary Origins and Diversification of the Mycorrhizal Mutualists.</title>
        <authorList>
            <consortium name="DOE Joint Genome Institute"/>
            <consortium name="Mycorrhizal Genomics Consortium"/>
            <person name="Kohler A."/>
            <person name="Kuo A."/>
            <person name="Nagy L.G."/>
            <person name="Floudas D."/>
            <person name="Copeland A."/>
            <person name="Barry K.W."/>
            <person name="Cichocki N."/>
            <person name="Veneault-Fourrey C."/>
            <person name="LaButti K."/>
            <person name="Lindquist E.A."/>
            <person name="Lipzen A."/>
            <person name="Lundell T."/>
            <person name="Morin E."/>
            <person name="Murat C."/>
            <person name="Riley R."/>
            <person name="Ohm R."/>
            <person name="Sun H."/>
            <person name="Tunlid A."/>
            <person name="Henrissat B."/>
            <person name="Grigoriev I.V."/>
            <person name="Hibbett D.S."/>
            <person name="Martin F."/>
        </authorList>
    </citation>
    <scope>NUCLEOTIDE SEQUENCE [LARGE SCALE GENOMIC DNA]</scope>
    <source>
        <strain evidence="2 3">Koide BX008</strain>
    </source>
</reference>
<name>A0A0C2XA87_AMAMK</name>
<evidence type="ECO:0000313" key="2">
    <source>
        <dbReference type="EMBL" id="KIL71307.1"/>
    </source>
</evidence>
<dbReference type="InParanoid" id="A0A0C2XA87"/>
<accession>A0A0C2XA87</accession>
<dbReference type="PANTHER" id="PTHR34117:SF1">
    <property type="entry name" value="STYLE CELL-CYCLE INHIBITOR 1"/>
    <property type="match status" value="1"/>
</dbReference>
<sequence length="301" mass="35017">MPSRRSRSRSRSQSPSRPRDRSRSASPRRRTEEQLPYDAQPISESDYFLKMDEFRSWLREEKRKYFDELSGEKARSYFRKFVKSWNRGKLSKKFYQGIEPSSTNNTAYKWSFTDKASRADGDALRNAREEVNAATYTTKRSDRGEPSAAAAASSSGRLSGPTLPTPADLVHARELEAEYREEERKHKRKRDKMEAKERIEDMVGPKEVGKEGMLEKKRAKREQDRTFREKGDEGLEVDETTLMGGGDGFKDALVRRDAAKRRFEFKAEEKEVARRERATAIREKEKATMDMFQQLAKQRFG</sequence>
<evidence type="ECO:0000313" key="3">
    <source>
        <dbReference type="Proteomes" id="UP000054549"/>
    </source>
</evidence>
<organism evidence="2 3">
    <name type="scientific">Amanita muscaria (strain Koide BX008)</name>
    <dbReference type="NCBI Taxonomy" id="946122"/>
    <lineage>
        <taxon>Eukaryota</taxon>
        <taxon>Fungi</taxon>
        <taxon>Dikarya</taxon>
        <taxon>Basidiomycota</taxon>
        <taxon>Agaricomycotina</taxon>
        <taxon>Agaricomycetes</taxon>
        <taxon>Agaricomycetidae</taxon>
        <taxon>Agaricales</taxon>
        <taxon>Pluteineae</taxon>
        <taxon>Amanitaceae</taxon>
        <taxon>Amanita</taxon>
    </lineage>
</organism>
<evidence type="ECO:0000256" key="1">
    <source>
        <dbReference type="SAM" id="MobiDB-lite"/>
    </source>
</evidence>
<dbReference type="AlphaFoldDB" id="A0A0C2XA87"/>
<dbReference type="InterPro" id="IPR044688">
    <property type="entry name" value="SCI-1-like"/>
</dbReference>
<dbReference type="OrthoDB" id="2139939at2759"/>
<proteinExistence type="predicted"/>
<feature type="region of interest" description="Disordered" evidence="1">
    <location>
        <begin position="1"/>
        <end position="39"/>
    </location>
</feature>
<protein>
    <submittedName>
        <fullName evidence="2">Uncharacterized protein</fullName>
    </submittedName>
</protein>
<dbReference type="PANTHER" id="PTHR34117">
    <property type="entry name" value="STYLE CELL-CYCLE INHIBITOR 1"/>
    <property type="match status" value="1"/>
</dbReference>
<dbReference type="EMBL" id="KN818222">
    <property type="protein sequence ID" value="KIL71307.1"/>
    <property type="molecule type" value="Genomic_DNA"/>
</dbReference>
<keyword evidence="3" id="KW-1185">Reference proteome</keyword>
<feature type="compositionally biased region" description="Basic residues" evidence="1">
    <location>
        <begin position="1"/>
        <end position="10"/>
    </location>
</feature>
<feature type="compositionally biased region" description="Basic and acidic residues" evidence="1">
    <location>
        <begin position="170"/>
        <end position="184"/>
    </location>
</feature>
<feature type="compositionally biased region" description="Basic and acidic residues" evidence="1">
    <location>
        <begin position="17"/>
        <end position="33"/>
    </location>
</feature>
<dbReference type="HOGENOM" id="CLU_061245_0_0_1"/>